<name>A0A1W1ZD97_9BACT</name>
<gene>
    <name evidence="2" type="ORF">SAMN02746065_102192</name>
</gene>
<dbReference type="OrthoDB" id="5409226at2"/>
<sequence length="783" mass="88368">MGTGHDAHGYGMGHVKKEYDTGEAFKNISHVSMGRSENPMSHGIVDAIIHMAEKLSTAFQGMKAIPGMYDDQAELQHHICSQVPGQITSGLIRIAVVGAIKSGKSTCINAMTGAEILKRGAGVITAMVTRIRPGKSQKARVFLKSWDEVNEELRRALVLFPENLVAVEGICADTFDLRRKKDRGFLQAVAGRLGGGHATVVPRGLQPEFVRIRQALDAYDRVRHLVQADAVVLTFKDDEFYGHQMFTGDGSAAFFANDVLLELPGNALAPGVEMADCQGSDSTDPAHLAQIQDYLVSANMIIYVISSRMGVRRADIVFLQMIQEMGLMDNLLFLFNVDLGEHHSLDELKSLEAKVKDELACVHAQPFIHSLSCLHGLYCALGNELLPGEKKRISLWEENRELMRHTLEGEKTFMGRLEEKIQRDRFSLVVENHIQRLGVACDFTGRRIELFYDLLSRDQDRADHAVGELKRMKAQGANLKGMIKKNTLSAVEALETDIRARIHRFFHPRKGALAREVKAFINDHPVSYPRQEQQLAESGFNQAIYTMFQEFRTAVDYFMARQFTPRVAAFIKEQEQRMETDFMVLYDTCHMDTRTLMARLTVDDHGLWNHGADMEEQKPVCPVDISAVKGILGLEIPRARMATAYSARIRVDAMAGLGVHSLVAILSRILKKNFASPFDMAFANGERRMRKEALRCMELHFKNYRELLETDYFLKLIHAVSRDFQEKMVVEFEGCDLEMSKIEALVATEHTEKIQRRHNLEAMIHTHGQMAKEMDALHIDYPH</sequence>
<reference evidence="2 3" key="1">
    <citation type="submission" date="2017-04" db="EMBL/GenBank/DDBJ databases">
        <authorList>
            <person name="Afonso C.L."/>
            <person name="Miller P.J."/>
            <person name="Scott M.A."/>
            <person name="Spackman E."/>
            <person name="Goraichik I."/>
            <person name="Dimitrov K.M."/>
            <person name="Suarez D.L."/>
            <person name="Swayne D.E."/>
        </authorList>
    </citation>
    <scope>NUCLEOTIDE SEQUENCE [LARGE SCALE GENOMIC DNA]</scope>
    <source>
        <strain evidence="2 3">DSM 3385</strain>
    </source>
</reference>
<keyword evidence="3" id="KW-1185">Reference proteome</keyword>
<dbReference type="InterPro" id="IPR045063">
    <property type="entry name" value="Dynamin_N"/>
</dbReference>
<dbReference type="AlphaFoldDB" id="A0A1W1ZD97"/>
<evidence type="ECO:0000259" key="1">
    <source>
        <dbReference type="Pfam" id="PF00350"/>
    </source>
</evidence>
<dbReference type="EMBL" id="FWXY01000002">
    <property type="protein sequence ID" value="SMC46131.1"/>
    <property type="molecule type" value="Genomic_DNA"/>
</dbReference>
<accession>A0A1W1ZD97</accession>
<protein>
    <submittedName>
        <fullName evidence="2">Dynamin family protein</fullName>
    </submittedName>
</protein>
<dbReference type="SUPFAM" id="SSF52540">
    <property type="entry name" value="P-loop containing nucleoside triphosphate hydrolases"/>
    <property type="match status" value="1"/>
</dbReference>
<dbReference type="Pfam" id="PF00350">
    <property type="entry name" value="Dynamin_N"/>
    <property type="match status" value="1"/>
</dbReference>
<dbReference type="STRING" id="1121400.SAMN02746065_102192"/>
<feature type="domain" description="Dynamin N-terminal" evidence="1">
    <location>
        <begin position="94"/>
        <end position="320"/>
    </location>
</feature>
<evidence type="ECO:0000313" key="2">
    <source>
        <dbReference type="EMBL" id="SMC46131.1"/>
    </source>
</evidence>
<evidence type="ECO:0000313" key="3">
    <source>
        <dbReference type="Proteomes" id="UP000192418"/>
    </source>
</evidence>
<dbReference type="InterPro" id="IPR027417">
    <property type="entry name" value="P-loop_NTPase"/>
</dbReference>
<dbReference type="Proteomes" id="UP000192418">
    <property type="component" value="Unassembled WGS sequence"/>
</dbReference>
<organism evidence="2 3">
    <name type="scientific">Desulfocicer vacuolatum DSM 3385</name>
    <dbReference type="NCBI Taxonomy" id="1121400"/>
    <lineage>
        <taxon>Bacteria</taxon>
        <taxon>Pseudomonadati</taxon>
        <taxon>Thermodesulfobacteriota</taxon>
        <taxon>Desulfobacteria</taxon>
        <taxon>Desulfobacterales</taxon>
        <taxon>Desulfobacteraceae</taxon>
        <taxon>Desulfocicer</taxon>
    </lineage>
</organism>
<proteinExistence type="predicted"/>
<dbReference type="Gene3D" id="3.40.50.300">
    <property type="entry name" value="P-loop containing nucleotide triphosphate hydrolases"/>
    <property type="match status" value="1"/>
</dbReference>